<organism evidence="2 3">
    <name type="scientific">Candidatus Woykebacteria bacterium GWA1_44_8</name>
    <dbReference type="NCBI Taxonomy" id="1802591"/>
    <lineage>
        <taxon>Bacteria</taxon>
        <taxon>Candidatus Woykeibacteriota</taxon>
    </lineage>
</organism>
<keyword evidence="1" id="KW-0472">Membrane</keyword>
<keyword evidence="1" id="KW-0812">Transmembrane</keyword>
<accession>A0A1G1W0N2</accession>
<dbReference type="AlphaFoldDB" id="A0A1G1W0N2"/>
<evidence type="ECO:0000256" key="1">
    <source>
        <dbReference type="SAM" id="Phobius"/>
    </source>
</evidence>
<comment type="caution">
    <text evidence="2">The sequence shown here is derived from an EMBL/GenBank/DDBJ whole genome shotgun (WGS) entry which is preliminary data.</text>
</comment>
<feature type="transmembrane region" description="Helical" evidence="1">
    <location>
        <begin position="34"/>
        <end position="62"/>
    </location>
</feature>
<evidence type="ECO:0000313" key="2">
    <source>
        <dbReference type="EMBL" id="OGY21238.1"/>
    </source>
</evidence>
<protein>
    <submittedName>
        <fullName evidence="2">Uncharacterized protein</fullName>
    </submittedName>
</protein>
<sequence>MRVWAPIKGIGVGAWYVFKNILNWFRDKGRNKNLIFFVALIVVGFPLAIGGGLLAIVPGFLFRLGLPELVLLNESRTTQIGWLS</sequence>
<proteinExistence type="predicted"/>
<dbReference type="EMBL" id="MHCN01000016">
    <property type="protein sequence ID" value="OGY21238.1"/>
    <property type="molecule type" value="Genomic_DNA"/>
</dbReference>
<name>A0A1G1W0N2_9BACT</name>
<dbReference type="STRING" id="1802591.A2113_04475"/>
<dbReference type="Proteomes" id="UP000176299">
    <property type="component" value="Unassembled WGS sequence"/>
</dbReference>
<gene>
    <name evidence="2" type="ORF">A2113_04475</name>
</gene>
<keyword evidence="1" id="KW-1133">Transmembrane helix</keyword>
<reference evidence="2 3" key="1">
    <citation type="journal article" date="2016" name="Nat. Commun.">
        <title>Thousands of microbial genomes shed light on interconnected biogeochemical processes in an aquifer system.</title>
        <authorList>
            <person name="Anantharaman K."/>
            <person name="Brown C.T."/>
            <person name="Hug L.A."/>
            <person name="Sharon I."/>
            <person name="Castelle C.J."/>
            <person name="Probst A.J."/>
            <person name="Thomas B.C."/>
            <person name="Singh A."/>
            <person name="Wilkins M.J."/>
            <person name="Karaoz U."/>
            <person name="Brodie E.L."/>
            <person name="Williams K.H."/>
            <person name="Hubbard S.S."/>
            <person name="Banfield J.F."/>
        </authorList>
    </citation>
    <scope>NUCLEOTIDE SEQUENCE [LARGE SCALE GENOMIC DNA]</scope>
</reference>
<evidence type="ECO:0000313" key="3">
    <source>
        <dbReference type="Proteomes" id="UP000176299"/>
    </source>
</evidence>